<dbReference type="AlphaFoldDB" id="A0A443HXP6"/>
<evidence type="ECO:0000259" key="6">
    <source>
        <dbReference type="Pfam" id="PF01494"/>
    </source>
</evidence>
<keyword evidence="5" id="KW-0812">Transmembrane</keyword>
<keyword evidence="5" id="KW-1133">Transmembrane helix</keyword>
<comment type="similarity">
    <text evidence="1">Belongs to the paxM FAD-dependent monooxygenase family.</text>
</comment>
<dbReference type="PANTHER" id="PTHR47356">
    <property type="entry name" value="FAD-DEPENDENT MONOOXYGENASE ASQG-RELATED"/>
    <property type="match status" value="1"/>
</dbReference>
<organism evidence="7 8">
    <name type="scientific">Byssochlamys spectabilis</name>
    <name type="common">Paecilomyces variotii</name>
    <dbReference type="NCBI Taxonomy" id="264951"/>
    <lineage>
        <taxon>Eukaryota</taxon>
        <taxon>Fungi</taxon>
        <taxon>Dikarya</taxon>
        <taxon>Ascomycota</taxon>
        <taxon>Pezizomycotina</taxon>
        <taxon>Eurotiomycetes</taxon>
        <taxon>Eurotiomycetidae</taxon>
        <taxon>Eurotiales</taxon>
        <taxon>Thermoascaceae</taxon>
        <taxon>Paecilomyces</taxon>
    </lineage>
</organism>
<dbReference type="STRING" id="264951.A0A443HXP6"/>
<dbReference type="InterPro" id="IPR050562">
    <property type="entry name" value="FAD_mOase_fung"/>
</dbReference>
<evidence type="ECO:0000256" key="2">
    <source>
        <dbReference type="ARBA" id="ARBA00022630"/>
    </source>
</evidence>
<dbReference type="PANTHER" id="PTHR47356:SF2">
    <property type="entry name" value="FAD-BINDING DOMAIN-CONTAINING PROTEIN-RELATED"/>
    <property type="match status" value="1"/>
</dbReference>
<dbReference type="GeneID" id="39595847"/>
<keyword evidence="5" id="KW-0472">Membrane</keyword>
<evidence type="ECO:0000256" key="1">
    <source>
        <dbReference type="ARBA" id="ARBA00007992"/>
    </source>
</evidence>
<accession>A0A443HXP6</accession>
<feature type="domain" description="FAD-binding" evidence="6">
    <location>
        <begin position="9"/>
        <end position="349"/>
    </location>
</feature>
<evidence type="ECO:0000256" key="4">
    <source>
        <dbReference type="ARBA" id="ARBA00023002"/>
    </source>
</evidence>
<dbReference type="VEuPathDB" id="FungiDB:C8Q69DRAFT_249457"/>
<dbReference type="InterPro" id="IPR036188">
    <property type="entry name" value="FAD/NAD-bd_sf"/>
</dbReference>
<evidence type="ECO:0000313" key="7">
    <source>
        <dbReference type="EMBL" id="RWQ96514.1"/>
    </source>
</evidence>
<dbReference type="Proteomes" id="UP000283841">
    <property type="component" value="Unassembled WGS sequence"/>
</dbReference>
<keyword evidence="8" id="KW-1185">Reference proteome</keyword>
<proteinExistence type="inferred from homology"/>
<gene>
    <name evidence="7" type="ORF">C8Q69DRAFT_249457</name>
</gene>
<dbReference type="RefSeq" id="XP_028486159.1">
    <property type="nucleotide sequence ID" value="XM_028626570.1"/>
</dbReference>
<reference evidence="7 8" key="1">
    <citation type="journal article" date="2018" name="Front. Microbiol.">
        <title>Genomic and genetic insights into a cosmopolitan fungus, Paecilomyces variotii (Eurotiales).</title>
        <authorList>
            <person name="Urquhart A.S."/>
            <person name="Mondo S.J."/>
            <person name="Makela M.R."/>
            <person name="Hane J.K."/>
            <person name="Wiebenga A."/>
            <person name="He G."/>
            <person name="Mihaltcheva S."/>
            <person name="Pangilinan J."/>
            <person name="Lipzen A."/>
            <person name="Barry K."/>
            <person name="de Vries R.P."/>
            <person name="Grigoriev I.V."/>
            <person name="Idnurm A."/>
        </authorList>
    </citation>
    <scope>NUCLEOTIDE SEQUENCE [LARGE SCALE GENOMIC DNA]</scope>
    <source>
        <strain evidence="7 8">CBS 101075</strain>
    </source>
</reference>
<keyword evidence="4" id="KW-0560">Oxidoreductase</keyword>
<comment type="caution">
    <text evidence="7">The sequence shown here is derived from an EMBL/GenBank/DDBJ whole genome shotgun (WGS) entry which is preliminary data.</text>
</comment>
<evidence type="ECO:0000256" key="5">
    <source>
        <dbReference type="SAM" id="Phobius"/>
    </source>
</evidence>
<dbReference type="Gene3D" id="3.50.50.60">
    <property type="entry name" value="FAD/NAD(P)-binding domain"/>
    <property type="match status" value="1"/>
</dbReference>
<dbReference type="SUPFAM" id="SSF51905">
    <property type="entry name" value="FAD/NAD(P)-binding domain"/>
    <property type="match status" value="1"/>
</dbReference>
<dbReference type="GO" id="GO:0004497">
    <property type="term" value="F:monooxygenase activity"/>
    <property type="evidence" value="ECO:0007669"/>
    <property type="project" value="InterPro"/>
</dbReference>
<feature type="transmembrane region" description="Helical" evidence="5">
    <location>
        <begin position="455"/>
        <end position="476"/>
    </location>
</feature>
<dbReference type="InterPro" id="IPR002938">
    <property type="entry name" value="FAD-bd"/>
</dbReference>
<evidence type="ECO:0000313" key="8">
    <source>
        <dbReference type="Proteomes" id="UP000283841"/>
    </source>
</evidence>
<name>A0A443HXP6_BYSSP</name>
<keyword evidence="2" id="KW-0285">Flavoprotein</keyword>
<evidence type="ECO:0000256" key="3">
    <source>
        <dbReference type="ARBA" id="ARBA00022827"/>
    </source>
</evidence>
<dbReference type="GO" id="GO:0071949">
    <property type="term" value="F:FAD binding"/>
    <property type="evidence" value="ECO:0007669"/>
    <property type="project" value="InterPro"/>
</dbReference>
<keyword evidence="3" id="KW-0274">FAD</keyword>
<sequence length="481" mass="54367">MSTATPHFKVLIAGGGVSGLTLALALERAGIDYEVFEKGDIDTDLGASIAIHGPTVRILDQLGVWADIEPLVTDMERCYRVDGKTGHVILDSDFHRVLQDEYRFHWPIVFLERRILLKAIYNRIQNQSKIHSHAAVIKYDQDADGVVVTTSAGVSCRGDILVGADGIHSHIRTLMSKHTRETKEPLSRETNNTFVTEFQIIFGVSHHEPTASWLADGHTVYLTHGDNHSAIVIKTRPDRVFWFLINKIKRTEYDYVHRLHYTQEDAQALIDERGGLLIVPGHPIRELWDSRIKATLVPMEDGIVKKWNDGRVLLIGDSVHKFTVNAGLGGNMAFEAVAHLTNRLVSLLKQNPRPTSQDLTSLFEEFESAHRPRTEIARNMSIYTTRLESQASWFLKFYARYIMPRNSAKQLSQPILEWALAAPWLEFVPLPDRDADFLAKKEEHEKAQKDRAYSAITWSTVGTGLVLTTAAVIWGLRLRRA</sequence>
<dbReference type="PRINTS" id="PR00420">
    <property type="entry name" value="RNGMNOXGNASE"/>
</dbReference>
<dbReference type="Pfam" id="PF01494">
    <property type="entry name" value="FAD_binding_3"/>
    <property type="match status" value="1"/>
</dbReference>
<dbReference type="EMBL" id="RCNU01000004">
    <property type="protein sequence ID" value="RWQ96514.1"/>
    <property type="molecule type" value="Genomic_DNA"/>
</dbReference>
<protein>
    <recommendedName>
        <fullName evidence="6">FAD-binding domain-containing protein</fullName>
    </recommendedName>
</protein>